<dbReference type="InterPro" id="IPR016491">
    <property type="entry name" value="Septin"/>
</dbReference>
<organism evidence="10 11">
    <name type="scientific">Anser cygnoides</name>
    <name type="common">Swan goose</name>
    <dbReference type="NCBI Taxonomy" id="8845"/>
    <lineage>
        <taxon>Eukaryota</taxon>
        <taxon>Metazoa</taxon>
        <taxon>Chordata</taxon>
        <taxon>Craniata</taxon>
        <taxon>Vertebrata</taxon>
        <taxon>Euteleostomi</taxon>
        <taxon>Archelosauria</taxon>
        <taxon>Archosauria</taxon>
        <taxon>Dinosauria</taxon>
        <taxon>Saurischia</taxon>
        <taxon>Theropoda</taxon>
        <taxon>Coelurosauria</taxon>
        <taxon>Aves</taxon>
        <taxon>Neognathae</taxon>
        <taxon>Galloanserae</taxon>
        <taxon>Anseriformes</taxon>
        <taxon>Anatidae</taxon>
        <taxon>Anserinae</taxon>
        <taxon>Anser</taxon>
    </lineage>
</organism>
<evidence type="ECO:0000256" key="6">
    <source>
        <dbReference type="ARBA" id="ARBA00023306"/>
    </source>
</evidence>
<dbReference type="Pfam" id="PF00735">
    <property type="entry name" value="Septin"/>
    <property type="match status" value="1"/>
</dbReference>
<evidence type="ECO:0000256" key="2">
    <source>
        <dbReference type="ARBA" id="ARBA00022490"/>
    </source>
</evidence>
<feature type="compositionally biased region" description="Low complexity" evidence="8">
    <location>
        <begin position="17"/>
        <end position="43"/>
    </location>
</feature>
<evidence type="ECO:0000256" key="7">
    <source>
        <dbReference type="RuleBase" id="RU004560"/>
    </source>
</evidence>
<evidence type="ECO:0000313" key="10">
    <source>
        <dbReference type="Ensembl" id="ENSACDP00005023900.1"/>
    </source>
</evidence>
<evidence type="ECO:0000256" key="3">
    <source>
        <dbReference type="ARBA" id="ARBA00022618"/>
    </source>
</evidence>
<evidence type="ECO:0000313" key="11">
    <source>
        <dbReference type="Proteomes" id="UP000694521"/>
    </source>
</evidence>
<keyword evidence="4 7" id="KW-0547">Nucleotide-binding</keyword>
<comment type="subcellular location">
    <subcellularLocation>
        <location evidence="1">Cytoplasm</location>
    </subcellularLocation>
</comment>
<proteinExistence type="inferred from homology"/>
<dbReference type="Gene3D" id="3.40.50.300">
    <property type="entry name" value="P-loop containing nucleotide triphosphate hydrolases"/>
    <property type="match status" value="1"/>
</dbReference>
<accession>A0A8B9ER64</accession>
<feature type="compositionally biased region" description="Pro residues" evidence="8">
    <location>
        <begin position="1"/>
        <end position="16"/>
    </location>
</feature>
<reference evidence="10" key="2">
    <citation type="submission" date="2025-09" db="UniProtKB">
        <authorList>
            <consortium name="Ensembl"/>
        </authorList>
    </citation>
    <scope>IDENTIFICATION</scope>
</reference>
<dbReference type="InterPro" id="IPR027417">
    <property type="entry name" value="P-loop_NTPase"/>
</dbReference>
<keyword evidence="3" id="KW-0132">Cell division</keyword>
<keyword evidence="6" id="KW-0131">Cell cycle</keyword>
<feature type="region of interest" description="Disordered" evidence="8">
    <location>
        <begin position="56"/>
        <end position="145"/>
    </location>
</feature>
<feature type="compositionally biased region" description="Basic and acidic residues" evidence="8">
    <location>
        <begin position="72"/>
        <end position="86"/>
    </location>
</feature>
<dbReference type="GO" id="GO:0005525">
    <property type="term" value="F:GTP binding"/>
    <property type="evidence" value="ECO:0007669"/>
    <property type="project" value="UniProtKB-KW"/>
</dbReference>
<dbReference type="InterPro" id="IPR030379">
    <property type="entry name" value="G_SEPTIN_dom"/>
</dbReference>
<evidence type="ECO:0000256" key="1">
    <source>
        <dbReference type="ARBA" id="ARBA00004496"/>
    </source>
</evidence>
<dbReference type="GO" id="GO:0005737">
    <property type="term" value="C:cytoplasm"/>
    <property type="evidence" value="ECO:0007669"/>
    <property type="project" value="UniProtKB-SubCell"/>
</dbReference>
<dbReference type="PROSITE" id="PS51719">
    <property type="entry name" value="G_SEPTIN"/>
    <property type="match status" value="1"/>
</dbReference>
<dbReference type="PANTHER" id="PTHR18884">
    <property type="entry name" value="SEPTIN"/>
    <property type="match status" value="1"/>
</dbReference>
<keyword evidence="11" id="KW-1185">Reference proteome</keyword>
<dbReference type="Proteomes" id="UP000694521">
    <property type="component" value="Unplaced"/>
</dbReference>
<dbReference type="GO" id="GO:0051301">
    <property type="term" value="P:cell division"/>
    <property type="evidence" value="ECO:0007669"/>
    <property type="project" value="UniProtKB-KW"/>
</dbReference>
<dbReference type="FunFam" id="3.40.50.300:FF:000064">
    <property type="entry name" value="Septin 4"/>
    <property type="match status" value="1"/>
</dbReference>
<feature type="domain" description="Septin-type G" evidence="9">
    <location>
        <begin position="166"/>
        <end position="439"/>
    </location>
</feature>
<sequence length="582" mass="65378">MPVPVAVPGAAPPRPAPAAAISAHPGGGARPCRSAAAAPGRRPAAMIKRFLKEDSEEAELTQFLRDCPPTDSPRKVEPPEGRREPGHPLCGRVPTEEPADDRDTRPFPRPRPLDAQQLITAPPPPSPSRPRSPWGQLDPYDSSEDDKEYVGFATLPNQVHRKSVKKGFDFTLMVAGESGLGKSTLVNSLFLTDMYRDRKLLNAEERITQTVEITKHVVDIEEKGVKLRLTIVDTPGFGDAVNNTECWKPVADYIDQQFEQYFRDESGLNRKNIQDNRVHCCIYFISPFGHGLRPLDVEFMRALHQRVNIVPVLAKADTLTPSEVERMKNKIREEIDHYGIRIYQFPECDSDEDEEFKLQDQALKESIPFAVIGSNTVVEAKGRRVRGRLYPWGIVEVENPSHCDFVKLRTMLVRTHMQDLKDVTRETHYENYRTQCIQSMTRMVVKERNRNKLTRESGTDFPIPVIPPVPDSETEKLIREKDEEVSTGPPKHPAVPMLCPQTQKVTPCRWTGEAFEGNQKFSPQNTSLDDPDLPGMLDPNLCAGEVMWLGEAHGGATSLVVTPLLSPSCGACRRCCRRSRSR</sequence>
<dbReference type="CDD" id="cd01850">
    <property type="entry name" value="CDC_Septin"/>
    <property type="match status" value="1"/>
</dbReference>
<protein>
    <recommendedName>
        <fullName evidence="9">Septin-type G domain-containing protein</fullName>
    </recommendedName>
</protein>
<evidence type="ECO:0000256" key="4">
    <source>
        <dbReference type="ARBA" id="ARBA00022741"/>
    </source>
</evidence>
<evidence type="ECO:0000256" key="8">
    <source>
        <dbReference type="SAM" id="MobiDB-lite"/>
    </source>
</evidence>
<feature type="region of interest" description="Disordered" evidence="8">
    <location>
        <begin position="1"/>
        <end position="43"/>
    </location>
</feature>
<dbReference type="AlphaFoldDB" id="A0A8B9ER64"/>
<evidence type="ECO:0000256" key="5">
    <source>
        <dbReference type="ARBA" id="ARBA00023134"/>
    </source>
</evidence>
<dbReference type="Ensembl" id="ENSACDT00005028574.1">
    <property type="protein sequence ID" value="ENSACDP00005023900.1"/>
    <property type="gene ID" value="ENSACDG00005017351.1"/>
</dbReference>
<keyword evidence="2" id="KW-0963">Cytoplasm</keyword>
<feature type="compositionally biased region" description="Pro residues" evidence="8">
    <location>
        <begin position="121"/>
        <end position="130"/>
    </location>
</feature>
<comment type="similarity">
    <text evidence="7">Belongs to the TRAFAC class TrmE-Era-EngA-EngB-Septin-like GTPase superfamily. Septin GTPase family.</text>
</comment>
<evidence type="ECO:0000259" key="9">
    <source>
        <dbReference type="PROSITE" id="PS51719"/>
    </source>
</evidence>
<name>A0A8B9ER64_ANSCY</name>
<keyword evidence="5 7" id="KW-0342">GTP-binding</keyword>
<reference evidence="10" key="1">
    <citation type="submission" date="2025-08" db="UniProtKB">
        <authorList>
            <consortium name="Ensembl"/>
        </authorList>
    </citation>
    <scope>IDENTIFICATION</scope>
</reference>
<dbReference type="SUPFAM" id="SSF52540">
    <property type="entry name" value="P-loop containing nucleoside triphosphate hydrolases"/>
    <property type="match status" value="1"/>
</dbReference>